<organism evidence="1 2">
    <name type="scientific">Dendrothele bispora (strain CBS 962.96)</name>
    <dbReference type="NCBI Taxonomy" id="1314807"/>
    <lineage>
        <taxon>Eukaryota</taxon>
        <taxon>Fungi</taxon>
        <taxon>Dikarya</taxon>
        <taxon>Basidiomycota</taxon>
        <taxon>Agaricomycotina</taxon>
        <taxon>Agaricomycetes</taxon>
        <taxon>Agaricomycetidae</taxon>
        <taxon>Agaricales</taxon>
        <taxon>Agaricales incertae sedis</taxon>
        <taxon>Dendrothele</taxon>
    </lineage>
</organism>
<dbReference type="Proteomes" id="UP000297245">
    <property type="component" value="Unassembled WGS sequence"/>
</dbReference>
<evidence type="ECO:0000313" key="1">
    <source>
        <dbReference type="EMBL" id="THU77044.1"/>
    </source>
</evidence>
<reference evidence="1 2" key="1">
    <citation type="journal article" date="2019" name="Nat. Ecol. Evol.">
        <title>Megaphylogeny resolves global patterns of mushroom evolution.</title>
        <authorList>
            <person name="Varga T."/>
            <person name="Krizsan K."/>
            <person name="Foldi C."/>
            <person name="Dima B."/>
            <person name="Sanchez-Garcia M."/>
            <person name="Sanchez-Ramirez S."/>
            <person name="Szollosi G.J."/>
            <person name="Szarkandi J.G."/>
            <person name="Papp V."/>
            <person name="Albert L."/>
            <person name="Andreopoulos W."/>
            <person name="Angelini C."/>
            <person name="Antonin V."/>
            <person name="Barry K.W."/>
            <person name="Bougher N.L."/>
            <person name="Buchanan P."/>
            <person name="Buyck B."/>
            <person name="Bense V."/>
            <person name="Catcheside P."/>
            <person name="Chovatia M."/>
            <person name="Cooper J."/>
            <person name="Damon W."/>
            <person name="Desjardin D."/>
            <person name="Finy P."/>
            <person name="Geml J."/>
            <person name="Haridas S."/>
            <person name="Hughes K."/>
            <person name="Justo A."/>
            <person name="Karasinski D."/>
            <person name="Kautmanova I."/>
            <person name="Kiss B."/>
            <person name="Kocsube S."/>
            <person name="Kotiranta H."/>
            <person name="LaButti K.M."/>
            <person name="Lechner B.E."/>
            <person name="Liimatainen K."/>
            <person name="Lipzen A."/>
            <person name="Lukacs Z."/>
            <person name="Mihaltcheva S."/>
            <person name="Morgado L.N."/>
            <person name="Niskanen T."/>
            <person name="Noordeloos M.E."/>
            <person name="Ohm R.A."/>
            <person name="Ortiz-Santana B."/>
            <person name="Ovrebo C."/>
            <person name="Racz N."/>
            <person name="Riley R."/>
            <person name="Savchenko A."/>
            <person name="Shiryaev A."/>
            <person name="Soop K."/>
            <person name="Spirin V."/>
            <person name="Szebenyi C."/>
            <person name="Tomsovsky M."/>
            <person name="Tulloss R.E."/>
            <person name="Uehling J."/>
            <person name="Grigoriev I.V."/>
            <person name="Vagvolgyi C."/>
            <person name="Papp T."/>
            <person name="Martin F.M."/>
            <person name="Miettinen O."/>
            <person name="Hibbett D.S."/>
            <person name="Nagy L.G."/>
        </authorList>
    </citation>
    <scope>NUCLEOTIDE SEQUENCE [LARGE SCALE GENOMIC DNA]</scope>
    <source>
        <strain evidence="1 2">CBS 962.96</strain>
    </source>
</reference>
<dbReference type="EMBL" id="ML180583">
    <property type="protein sequence ID" value="THU77044.1"/>
    <property type="molecule type" value="Genomic_DNA"/>
</dbReference>
<dbReference type="OrthoDB" id="2624269at2759"/>
<name>A0A4S8KN21_DENBC</name>
<sequence length="365" mass="41137">MRTQNIWTCTGGEDSYPHIRIDRPHKQTIVSLLPLAHQTYGGSFKSWFQNMVDIKTRQLGEHVENHCWHWRSENFYCHGPSTTASYISDIPVVLSVESIQDVDADQGMGNTDTPWDFPRSLYPLTRKLGQDHGLIYEMTARIFTSGHGRHFICRSVIPINGRAVVFDYDGMKHDGYSQRQTAKLDTLLAGHSPPCPSGYYTHAVIYHLKRGVKAQKVFHDHQVSEARKYFDIVPGNTSDDISRLSKSGFVELPDVAVAMWKDRPGREYELVEDDLENDLKKVDEKLSMPPIQTLDAISAPESTDMEIDHLGLEYNAVLTSEPETVKGKDSPLMLHDDSIISSSPPPSTPIQMLCRCGVERVIGKA</sequence>
<protein>
    <submittedName>
        <fullName evidence="1">Uncharacterized protein</fullName>
    </submittedName>
</protein>
<gene>
    <name evidence="1" type="ORF">K435DRAFT_878357</name>
</gene>
<proteinExistence type="predicted"/>
<accession>A0A4S8KN21</accession>
<dbReference type="AlphaFoldDB" id="A0A4S8KN21"/>
<keyword evidence="2" id="KW-1185">Reference proteome</keyword>
<evidence type="ECO:0000313" key="2">
    <source>
        <dbReference type="Proteomes" id="UP000297245"/>
    </source>
</evidence>